<dbReference type="Proteomes" id="UP000291084">
    <property type="component" value="Chromosome 11"/>
</dbReference>
<evidence type="ECO:0000313" key="1">
    <source>
        <dbReference type="EMBL" id="BAU01044.1"/>
    </source>
</evidence>
<reference evidence="1 2" key="1">
    <citation type="journal article" date="2015" name="Sci. Rep.">
        <title>The power of single molecule real-time sequencing technology in the de novo assembly of a eukaryotic genome.</title>
        <authorList>
            <person name="Sakai H."/>
            <person name="Naito K."/>
            <person name="Ogiso-Tanaka E."/>
            <person name="Takahashi Y."/>
            <person name="Iseki K."/>
            <person name="Muto C."/>
            <person name="Satou K."/>
            <person name="Teruya K."/>
            <person name="Shiroma A."/>
            <person name="Shimoji M."/>
            <person name="Hirano T."/>
            <person name="Itoh T."/>
            <person name="Kaga A."/>
            <person name="Tomooka N."/>
        </authorList>
    </citation>
    <scope>NUCLEOTIDE SEQUENCE [LARGE SCALE GENOMIC DNA]</scope>
    <source>
        <strain evidence="2">cv. Shumari</strain>
    </source>
</reference>
<keyword evidence="2" id="KW-1185">Reference proteome</keyword>
<protein>
    <submittedName>
        <fullName evidence="1">Uncharacterized protein</fullName>
    </submittedName>
</protein>
<name>A0A0S3T7W6_PHAAN</name>
<evidence type="ECO:0000313" key="2">
    <source>
        <dbReference type="Proteomes" id="UP000291084"/>
    </source>
</evidence>
<dbReference type="AlphaFoldDB" id="A0A0S3T7W6"/>
<gene>
    <name evidence="1" type="primary">Vigan.11G019800</name>
    <name evidence="1" type="ORF">VIGAN_11019800</name>
</gene>
<sequence length="75" mass="8665">MSQQYISHKHMPKLYTSHFLLYGLPFRTCSISSGKIFIHTTSVTIPTKHGLLMQNQAIYNCNISRIYAKVCVFKK</sequence>
<accession>A0A0S3T7W6</accession>
<organism evidence="1 2">
    <name type="scientific">Vigna angularis var. angularis</name>
    <dbReference type="NCBI Taxonomy" id="157739"/>
    <lineage>
        <taxon>Eukaryota</taxon>
        <taxon>Viridiplantae</taxon>
        <taxon>Streptophyta</taxon>
        <taxon>Embryophyta</taxon>
        <taxon>Tracheophyta</taxon>
        <taxon>Spermatophyta</taxon>
        <taxon>Magnoliopsida</taxon>
        <taxon>eudicotyledons</taxon>
        <taxon>Gunneridae</taxon>
        <taxon>Pentapetalae</taxon>
        <taxon>rosids</taxon>
        <taxon>fabids</taxon>
        <taxon>Fabales</taxon>
        <taxon>Fabaceae</taxon>
        <taxon>Papilionoideae</taxon>
        <taxon>50 kb inversion clade</taxon>
        <taxon>NPAAA clade</taxon>
        <taxon>indigoferoid/millettioid clade</taxon>
        <taxon>Phaseoleae</taxon>
        <taxon>Vigna</taxon>
    </lineage>
</organism>
<proteinExistence type="predicted"/>
<dbReference type="EMBL" id="AP015044">
    <property type="protein sequence ID" value="BAU01044.1"/>
    <property type="molecule type" value="Genomic_DNA"/>
</dbReference>